<evidence type="ECO:0000259" key="2">
    <source>
        <dbReference type="Pfam" id="PF07331"/>
    </source>
</evidence>
<name>A0A2N6VN23_9MICO</name>
<evidence type="ECO:0000313" key="3">
    <source>
        <dbReference type="EMBL" id="PMD05489.1"/>
    </source>
</evidence>
<dbReference type="InterPro" id="IPR009936">
    <property type="entry name" value="DUF1468"/>
</dbReference>
<feature type="domain" description="DUF1468" evidence="2">
    <location>
        <begin position="40"/>
        <end position="187"/>
    </location>
</feature>
<keyword evidence="1" id="KW-0812">Transmembrane</keyword>
<feature type="transmembrane region" description="Helical" evidence="1">
    <location>
        <begin position="71"/>
        <end position="92"/>
    </location>
</feature>
<protein>
    <submittedName>
        <fullName evidence="3">Tricarboxylate transport protein TctB</fullName>
    </submittedName>
</protein>
<evidence type="ECO:0000256" key="1">
    <source>
        <dbReference type="SAM" id="Phobius"/>
    </source>
</evidence>
<feature type="transmembrane region" description="Helical" evidence="1">
    <location>
        <begin position="38"/>
        <end position="59"/>
    </location>
</feature>
<feature type="transmembrane region" description="Helical" evidence="1">
    <location>
        <begin position="120"/>
        <end position="148"/>
    </location>
</feature>
<keyword evidence="1" id="KW-0472">Membrane</keyword>
<accession>A0A2N6VN23</accession>
<dbReference type="EMBL" id="PNHK01000002">
    <property type="protein sequence ID" value="PMD05489.1"/>
    <property type="molecule type" value="Genomic_DNA"/>
</dbReference>
<proteinExistence type="predicted"/>
<dbReference type="Proteomes" id="UP000235598">
    <property type="component" value="Unassembled WGS sequence"/>
</dbReference>
<dbReference type="AlphaFoldDB" id="A0A2N6VN23"/>
<sequence>MSGSRAVDPVKPGEDDQIEILGYENLKDRGWWTGRAGLVMPALMAAIATYMLIGQFAMKVPESVDLPGPQFFPWIVIIALYVLAAVLAVDIIRKPQLPELAPATEPEDLEERAWYTDWRALAWAVGGLVLFIALIVPIGWIISAALMFVMVAHAIGSRRWLMDVLVGFFLSSVIYLIFAVLLSVDLPSGLIFAGGR</sequence>
<reference evidence="3 4" key="1">
    <citation type="submission" date="2017-09" db="EMBL/GenBank/DDBJ databases">
        <title>Bacterial strain isolated from the female urinary microbiota.</title>
        <authorList>
            <person name="Thomas-White K."/>
            <person name="Kumar N."/>
            <person name="Forster S."/>
            <person name="Putonti C."/>
            <person name="Lawley T."/>
            <person name="Wolfe A.J."/>
        </authorList>
    </citation>
    <scope>NUCLEOTIDE SEQUENCE [LARGE SCALE GENOMIC DNA]</scope>
    <source>
        <strain evidence="3 4">UMB1301</strain>
    </source>
</reference>
<comment type="caution">
    <text evidence="3">The sequence shown here is derived from an EMBL/GenBank/DDBJ whole genome shotgun (WGS) entry which is preliminary data.</text>
</comment>
<dbReference type="Pfam" id="PF07331">
    <property type="entry name" value="TctB"/>
    <property type="match status" value="1"/>
</dbReference>
<feature type="transmembrane region" description="Helical" evidence="1">
    <location>
        <begin position="160"/>
        <end position="182"/>
    </location>
</feature>
<organism evidence="3 4">
    <name type="scientific">Brevibacterium paucivorans</name>
    <dbReference type="NCBI Taxonomy" id="170994"/>
    <lineage>
        <taxon>Bacteria</taxon>
        <taxon>Bacillati</taxon>
        <taxon>Actinomycetota</taxon>
        <taxon>Actinomycetes</taxon>
        <taxon>Micrococcales</taxon>
        <taxon>Brevibacteriaceae</taxon>
        <taxon>Brevibacterium</taxon>
    </lineage>
</organism>
<dbReference type="RefSeq" id="WP_102238523.1">
    <property type="nucleotide sequence ID" value="NZ_BAAAIM010000004.1"/>
</dbReference>
<evidence type="ECO:0000313" key="4">
    <source>
        <dbReference type="Proteomes" id="UP000235598"/>
    </source>
</evidence>
<gene>
    <name evidence="3" type="ORF">CJ199_05590</name>
</gene>
<dbReference type="OrthoDB" id="5119225at2"/>
<keyword evidence="1" id="KW-1133">Transmembrane helix</keyword>